<organism evidence="1 2">
    <name type="scientific">Cytobacillus firmus</name>
    <name type="common">Bacillus firmus</name>
    <dbReference type="NCBI Taxonomy" id="1399"/>
    <lineage>
        <taxon>Bacteria</taxon>
        <taxon>Bacillati</taxon>
        <taxon>Bacillota</taxon>
        <taxon>Bacilli</taxon>
        <taxon>Bacillales</taxon>
        <taxon>Bacillaceae</taxon>
        <taxon>Cytobacillus</taxon>
    </lineage>
</organism>
<proteinExistence type="predicted"/>
<dbReference type="Gene3D" id="1.20.1260.10">
    <property type="match status" value="2"/>
</dbReference>
<keyword evidence="2" id="KW-1185">Reference proteome</keyword>
<dbReference type="InterPro" id="IPR012347">
    <property type="entry name" value="Ferritin-like"/>
</dbReference>
<evidence type="ECO:0000313" key="1">
    <source>
        <dbReference type="EMBL" id="RBP86297.1"/>
    </source>
</evidence>
<dbReference type="EMBL" id="QNSF01000027">
    <property type="protein sequence ID" value="RBP86297.1"/>
    <property type="molecule type" value="Genomic_DNA"/>
</dbReference>
<name>A0A366JIT4_CYTFI</name>
<dbReference type="AlphaFoldDB" id="A0A366JIT4"/>
<reference evidence="1 2" key="1">
    <citation type="submission" date="2018-06" db="EMBL/GenBank/DDBJ databases">
        <title>Freshwater and sediment microbial communities from various areas in North America, analyzing microbe dynamics in response to fracking.</title>
        <authorList>
            <person name="Lamendella R."/>
        </authorList>
    </citation>
    <scope>NUCLEOTIDE SEQUENCE [LARGE SCALE GENOMIC DNA]</scope>
    <source>
        <strain evidence="1 2">14_TX</strain>
    </source>
</reference>
<protein>
    <submittedName>
        <fullName evidence="1">Uncharacterized protein DUF3231</fullName>
    </submittedName>
</protein>
<dbReference type="InterPro" id="IPR021617">
    <property type="entry name" value="DUF3231"/>
</dbReference>
<accession>A0A366JIT4</accession>
<gene>
    <name evidence="1" type="ORF">DFO70_12714</name>
</gene>
<dbReference type="Proteomes" id="UP000252731">
    <property type="component" value="Unassembled WGS sequence"/>
</dbReference>
<evidence type="ECO:0000313" key="2">
    <source>
        <dbReference type="Proteomes" id="UP000252731"/>
    </source>
</evidence>
<comment type="caution">
    <text evidence="1">The sequence shown here is derived from an EMBL/GenBank/DDBJ whole genome shotgun (WGS) entry which is preliminary data.</text>
</comment>
<sequence length="317" mass="36314">MNVNELGFLWYLQSSSNMVNVLLKYYQATAEDEDLKKILKEIFSLSLYQEKEAERFLSETKYNSIHFFNEEDILHINSRVFSDQLMIEILKHISGNGLRELAIQYSELTDYKVKVFYLDIINKLSRVDLLLFELLQNKALLQNKSFAFTEAEDRDNLLKVASTQRRPLNTVELSHMASSLQCNNVGLAICTAFSETVSDMNTKQILIKGKKLAFNQVSVLSNLFKQNGVIVSTGLESLVFPSNEAPLTDRLVANLIMFLNPIGINNLQSAVTSSYKKEHIKTLKKLIKDVEDFSKDVFKLLVKKDWLNEPPVAKWTN</sequence>
<dbReference type="Pfam" id="PF11553">
    <property type="entry name" value="DUF3231"/>
    <property type="match status" value="2"/>
</dbReference>
<dbReference type="RefSeq" id="WP_113885597.1">
    <property type="nucleotide sequence ID" value="NZ_QNSF01000027.1"/>
</dbReference>